<keyword evidence="8" id="KW-1185">Reference proteome</keyword>
<evidence type="ECO:0000256" key="5">
    <source>
        <dbReference type="ARBA" id="ARBA00041564"/>
    </source>
</evidence>
<evidence type="ECO:0000256" key="2">
    <source>
        <dbReference type="ARBA" id="ARBA00005297"/>
    </source>
</evidence>
<feature type="domain" description="Chorismate-utilising enzyme C-terminal" evidence="6">
    <location>
        <begin position="83"/>
        <end position="341"/>
    </location>
</feature>
<dbReference type="InterPro" id="IPR019999">
    <property type="entry name" value="Anth_synth_I-like"/>
</dbReference>
<name>A0ABV7ZR94_9CORY</name>
<dbReference type="PANTHER" id="PTHR42839:SF2">
    <property type="entry name" value="ISOCHORISMATE SYNTHASE ENTC"/>
    <property type="match status" value="1"/>
</dbReference>
<dbReference type="Proteomes" id="UP001595751">
    <property type="component" value="Unassembled WGS sequence"/>
</dbReference>
<dbReference type="EC" id="5.4.4.2" evidence="3"/>
<dbReference type="InterPro" id="IPR004561">
    <property type="entry name" value="IsoChor_synthase"/>
</dbReference>
<evidence type="ECO:0000256" key="4">
    <source>
        <dbReference type="ARBA" id="ARBA00023235"/>
    </source>
</evidence>
<dbReference type="Pfam" id="PF00425">
    <property type="entry name" value="Chorismate_bind"/>
    <property type="match status" value="1"/>
</dbReference>
<dbReference type="EMBL" id="JBHRZN010000005">
    <property type="protein sequence ID" value="MFC3851063.1"/>
    <property type="molecule type" value="Genomic_DNA"/>
</dbReference>
<dbReference type="Gene3D" id="3.60.120.10">
    <property type="entry name" value="Anthranilate synthase"/>
    <property type="match status" value="1"/>
</dbReference>
<dbReference type="NCBIfam" id="TIGR00543">
    <property type="entry name" value="isochor_syn"/>
    <property type="match status" value="1"/>
</dbReference>
<proteinExistence type="inferred from homology"/>
<protein>
    <recommendedName>
        <fullName evidence="3">isochorismate synthase</fullName>
        <ecNumber evidence="3">5.4.4.2</ecNumber>
    </recommendedName>
    <alternativeName>
        <fullName evidence="5">Isochorismate mutase</fullName>
    </alternativeName>
</protein>
<dbReference type="PRINTS" id="PR00095">
    <property type="entry name" value="ANTSNTHASEI"/>
</dbReference>
<comment type="caution">
    <text evidence="7">The sequence shown here is derived from an EMBL/GenBank/DDBJ whole genome shotgun (WGS) entry which is preliminary data.</text>
</comment>
<gene>
    <name evidence="7" type="ORF">ACFORJ_12945</name>
</gene>
<comment type="similarity">
    <text evidence="2">Belongs to the isochorismate synthase family.</text>
</comment>
<reference evidence="8" key="1">
    <citation type="journal article" date="2019" name="Int. J. Syst. Evol. Microbiol.">
        <title>The Global Catalogue of Microorganisms (GCM) 10K type strain sequencing project: providing services to taxonomists for standard genome sequencing and annotation.</title>
        <authorList>
            <consortium name="The Broad Institute Genomics Platform"/>
            <consortium name="The Broad Institute Genome Sequencing Center for Infectious Disease"/>
            <person name="Wu L."/>
            <person name="Ma J."/>
        </authorList>
    </citation>
    <scope>NUCLEOTIDE SEQUENCE [LARGE SCALE GENOMIC DNA]</scope>
    <source>
        <strain evidence="8">CCUG 53252</strain>
    </source>
</reference>
<dbReference type="InterPro" id="IPR005801">
    <property type="entry name" value="ADC_synthase"/>
</dbReference>
<organism evidence="7 8">
    <name type="scientific">Corynebacterium hansenii</name>
    <dbReference type="NCBI Taxonomy" id="394964"/>
    <lineage>
        <taxon>Bacteria</taxon>
        <taxon>Bacillati</taxon>
        <taxon>Actinomycetota</taxon>
        <taxon>Actinomycetes</taxon>
        <taxon>Mycobacteriales</taxon>
        <taxon>Corynebacteriaceae</taxon>
        <taxon>Corynebacterium</taxon>
    </lineage>
</organism>
<accession>A0ABV7ZR94</accession>
<dbReference type="SUPFAM" id="SSF56322">
    <property type="entry name" value="ADC synthase"/>
    <property type="match status" value="1"/>
</dbReference>
<dbReference type="RefSeq" id="WP_290292554.1">
    <property type="nucleotide sequence ID" value="NZ_CP047211.1"/>
</dbReference>
<evidence type="ECO:0000256" key="3">
    <source>
        <dbReference type="ARBA" id="ARBA00012824"/>
    </source>
</evidence>
<dbReference type="InterPro" id="IPR015890">
    <property type="entry name" value="Chorismate_C"/>
</dbReference>
<comment type="catalytic activity">
    <reaction evidence="1">
        <text>chorismate = isochorismate</text>
        <dbReference type="Rhea" id="RHEA:18985"/>
        <dbReference type="ChEBI" id="CHEBI:29748"/>
        <dbReference type="ChEBI" id="CHEBI:29780"/>
        <dbReference type="EC" id="5.4.4.2"/>
    </reaction>
</comment>
<keyword evidence="4" id="KW-0413">Isomerase</keyword>
<evidence type="ECO:0000259" key="6">
    <source>
        <dbReference type="Pfam" id="PF00425"/>
    </source>
</evidence>
<evidence type="ECO:0000313" key="7">
    <source>
        <dbReference type="EMBL" id="MFC3851063.1"/>
    </source>
</evidence>
<dbReference type="PANTHER" id="PTHR42839">
    <property type="entry name" value="ISOCHORISMATE SYNTHASE ENTC"/>
    <property type="match status" value="1"/>
</dbReference>
<sequence length="371" mass="39405">MISFLLRTQGRGVAAEGIAEVPSGTDEAIRLLRRRRGPVIVGALPFHHGDAPALFAPETFRAAPPPRPGVPPRVTGWREIPDRNEHTRRVREAVDLIRDGYAEKLVLSRALVLDLESRPDPAALADAFAAGGGNAYLALLTPSGPESDAAHLVGSSPELLIRKRGSIISSHPLAGTAPRCADPVKDHARATELMLSQKDRAEHAVVTDAIKRALSPLCLELHVPDRPSLMKTEHTWHLGTPISGILRDPSCTSLELAELLHPTPAVGGHPAAEALRYLRKHEPDRGFYAGAVGWSRANGDGEWRVAIRGALLRGRRVTAHAGGGIVADSVPADETAETTAKFGPVTDVFRLGPEWAAASATGEPATSGAAQ</sequence>
<evidence type="ECO:0000313" key="8">
    <source>
        <dbReference type="Proteomes" id="UP001595751"/>
    </source>
</evidence>
<evidence type="ECO:0000256" key="1">
    <source>
        <dbReference type="ARBA" id="ARBA00000799"/>
    </source>
</evidence>